<keyword evidence="1" id="KW-0472">Membrane</keyword>
<proteinExistence type="predicted"/>
<dbReference type="EMBL" id="FQ312005">
    <property type="protein sequence ID" value="CBW26606.1"/>
    <property type="molecule type" value="Genomic_DNA"/>
</dbReference>
<evidence type="ECO:0000313" key="2">
    <source>
        <dbReference type="EMBL" id="CBW26606.1"/>
    </source>
</evidence>
<dbReference type="KEGG" id="bmx:BMS_1781"/>
<keyword evidence="1" id="KW-1133">Transmembrane helix</keyword>
<gene>
    <name evidence="2" type="ordered locus">BMS_1781</name>
</gene>
<feature type="transmembrane region" description="Helical" evidence="1">
    <location>
        <begin position="37"/>
        <end position="58"/>
    </location>
</feature>
<evidence type="ECO:0000256" key="1">
    <source>
        <dbReference type="SAM" id="Phobius"/>
    </source>
</evidence>
<sequence>MKTDLKAAFVLPAIAILVLILSYFFDYFVSMREFIFLDWKIVTICLSYPFIWALYRYVFSIYRVSFKG</sequence>
<protein>
    <submittedName>
        <fullName evidence="2">Membrane protein</fullName>
    </submittedName>
</protein>
<dbReference type="AlphaFoldDB" id="E1X1U6"/>
<dbReference type="HOGENOM" id="CLU_2788111_0_0_7"/>
<keyword evidence="3" id="KW-1185">Reference proteome</keyword>
<organism evidence="2 3">
    <name type="scientific">Halobacteriovorax marinus (strain ATCC BAA-682 / DSM 15412 / SJ)</name>
    <name type="common">Bacteriovorax marinus</name>
    <dbReference type="NCBI Taxonomy" id="862908"/>
    <lineage>
        <taxon>Bacteria</taxon>
        <taxon>Pseudomonadati</taxon>
        <taxon>Bdellovibrionota</taxon>
        <taxon>Bacteriovoracia</taxon>
        <taxon>Bacteriovoracales</taxon>
        <taxon>Halobacteriovoraceae</taxon>
        <taxon>Halobacteriovorax</taxon>
    </lineage>
</organism>
<evidence type="ECO:0000313" key="3">
    <source>
        <dbReference type="Proteomes" id="UP000008963"/>
    </source>
</evidence>
<feature type="transmembrane region" description="Helical" evidence="1">
    <location>
        <begin position="7"/>
        <end position="25"/>
    </location>
</feature>
<reference evidence="3" key="1">
    <citation type="journal article" date="2013" name="ISME J.">
        <title>A small predatory core genome in the divergent marine Bacteriovorax marinus SJ and the terrestrial Bdellovibrio bacteriovorus.</title>
        <authorList>
            <person name="Crossman L.C."/>
            <person name="Chen H."/>
            <person name="Cerdeno-Tarraga A.M."/>
            <person name="Brooks K."/>
            <person name="Quail M.A."/>
            <person name="Pineiro S.A."/>
            <person name="Hobley L."/>
            <person name="Sockett R.E."/>
            <person name="Bentley S.D."/>
            <person name="Parkhill J."/>
            <person name="Williams H.N."/>
            <person name="Stine O.C."/>
        </authorList>
    </citation>
    <scope>NUCLEOTIDE SEQUENCE [LARGE SCALE GENOMIC DNA]</scope>
    <source>
        <strain evidence="3">ATCC BAA-682 / DSM 15412 / SJ</strain>
    </source>
</reference>
<dbReference type="Proteomes" id="UP000008963">
    <property type="component" value="Chromosome"/>
</dbReference>
<name>E1X1U6_HALMS</name>
<keyword evidence="1" id="KW-0812">Transmembrane</keyword>
<accession>E1X1U6</accession>